<dbReference type="AlphaFoldDB" id="A0A9Q9ARE8"/>
<dbReference type="GO" id="GO:0016702">
    <property type="term" value="F:oxidoreductase activity, acting on single donors with incorporation of molecular oxygen, incorporation of two atoms of oxygen"/>
    <property type="evidence" value="ECO:0007669"/>
    <property type="project" value="InterPro"/>
</dbReference>
<evidence type="ECO:0000256" key="2">
    <source>
        <dbReference type="SAM" id="SignalP"/>
    </source>
</evidence>
<dbReference type="GO" id="GO:0005506">
    <property type="term" value="F:iron ion binding"/>
    <property type="evidence" value="ECO:0007669"/>
    <property type="project" value="InterPro"/>
</dbReference>
<evidence type="ECO:0000313" key="4">
    <source>
        <dbReference type="Proteomes" id="UP001056384"/>
    </source>
</evidence>
<keyword evidence="4" id="KW-1185">Reference proteome</keyword>
<reference evidence="3" key="1">
    <citation type="submission" date="2022-06" db="EMBL/GenBank/DDBJ databases">
        <title>Complete genome sequences of two strains of the flax pathogen Septoria linicola.</title>
        <authorList>
            <person name="Lapalu N."/>
            <person name="Simon A."/>
            <person name="Demenou B."/>
            <person name="Paumier D."/>
            <person name="Guillot M.-P."/>
            <person name="Gout L."/>
            <person name="Valade R."/>
        </authorList>
    </citation>
    <scope>NUCLEOTIDE SEQUENCE</scope>
    <source>
        <strain evidence="3">SE15195</strain>
    </source>
</reference>
<dbReference type="OrthoDB" id="121380at2759"/>
<organism evidence="3 4">
    <name type="scientific">Septoria linicola</name>
    <dbReference type="NCBI Taxonomy" id="215465"/>
    <lineage>
        <taxon>Eukaryota</taxon>
        <taxon>Fungi</taxon>
        <taxon>Dikarya</taxon>
        <taxon>Ascomycota</taxon>
        <taxon>Pezizomycotina</taxon>
        <taxon>Dothideomycetes</taxon>
        <taxon>Dothideomycetidae</taxon>
        <taxon>Mycosphaerellales</taxon>
        <taxon>Mycosphaerellaceae</taxon>
        <taxon>Septoria</taxon>
    </lineage>
</organism>
<gene>
    <name evidence="3" type="ORF">Slin15195_G065030</name>
</gene>
<sequence length="352" mass="39289">MRLLEIVLLGYLAAVYGHLGHEESAFDLELKRGAHSDIRRSIASCKGHLEKRGHNSRANTRRAALVENYRHAIGHRDTQSGATRSHNLNQSYGLPFEPEAIFEKFAMCILSPESDEGPYWVKGEHIRSNLREDVPGIPIVLEAQFINVETCEPLSEAWWDLWSCNAEAVYSGVLGPQGSDEIDDPANIDTTFLRGVQKTDEDGVVTFKSIFPGHYPKRATHMHMVVLLNATLNLNGTLSGGHHAHIGQFFWNQDLITAVEATWPYNTNRILITPNDQDPLFAMELANDAPDPVLEYIYLGDDLSDGLFAWVIVVVNTSAQYEPSYNFTLTKEGETNETSPDGGWHLPARPPV</sequence>
<keyword evidence="3" id="KW-0560">Oxidoreductase</keyword>
<dbReference type="CDD" id="cd03457">
    <property type="entry name" value="intradiol_dioxygenase_like"/>
    <property type="match status" value="1"/>
</dbReference>
<feature type="region of interest" description="Disordered" evidence="1">
    <location>
        <begin position="331"/>
        <end position="352"/>
    </location>
</feature>
<dbReference type="PANTHER" id="PTHR34315:SF9">
    <property type="entry name" value="INTRADIOL RING-CLEAVAGE DIOXYGENASES DOMAIN-CONTAINING PROTEIN-RELATED"/>
    <property type="match status" value="1"/>
</dbReference>
<evidence type="ECO:0000256" key="1">
    <source>
        <dbReference type="SAM" id="MobiDB-lite"/>
    </source>
</evidence>
<keyword evidence="3" id="KW-0223">Dioxygenase</keyword>
<feature type="chain" id="PRO_5040111236" evidence="2">
    <location>
        <begin position="18"/>
        <end position="352"/>
    </location>
</feature>
<keyword evidence="2" id="KW-0732">Signal</keyword>
<dbReference type="InterPro" id="IPR015889">
    <property type="entry name" value="Intradiol_dOase_core"/>
</dbReference>
<dbReference type="EMBL" id="CP099422">
    <property type="protein sequence ID" value="USW53184.1"/>
    <property type="molecule type" value="Genomic_DNA"/>
</dbReference>
<name>A0A9Q9ARE8_9PEZI</name>
<proteinExistence type="predicted"/>
<dbReference type="Proteomes" id="UP001056384">
    <property type="component" value="Chromosome 5"/>
</dbReference>
<accession>A0A9Q9ARE8</accession>
<feature type="signal peptide" evidence="2">
    <location>
        <begin position="1"/>
        <end position="17"/>
    </location>
</feature>
<dbReference type="SUPFAM" id="SSF49482">
    <property type="entry name" value="Aromatic compound dioxygenase"/>
    <property type="match status" value="1"/>
</dbReference>
<evidence type="ECO:0000313" key="3">
    <source>
        <dbReference type="EMBL" id="USW53184.1"/>
    </source>
</evidence>
<dbReference type="Gene3D" id="2.60.130.10">
    <property type="entry name" value="Aromatic compound dioxygenase"/>
    <property type="match status" value="1"/>
</dbReference>
<dbReference type="PANTHER" id="PTHR34315">
    <property type="match status" value="1"/>
</dbReference>
<protein>
    <submittedName>
        <fullName evidence="3">Intradiol ring-cleavage dioxygenase, core</fullName>
    </submittedName>
</protein>